<organism evidence="2 3">
    <name type="scientific">Streptomyces noursei</name>
    <name type="common">Streptomyces albulus</name>
    <dbReference type="NCBI Taxonomy" id="1971"/>
    <lineage>
        <taxon>Bacteria</taxon>
        <taxon>Bacillati</taxon>
        <taxon>Actinomycetota</taxon>
        <taxon>Actinomycetes</taxon>
        <taxon>Kitasatosporales</taxon>
        <taxon>Streptomycetaceae</taxon>
        <taxon>Streptomyces</taxon>
    </lineage>
</organism>
<evidence type="ECO:0000256" key="1">
    <source>
        <dbReference type="SAM" id="SignalP"/>
    </source>
</evidence>
<gene>
    <name evidence="2" type="ORF">AOB60_35195</name>
</gene>
<proteinExistence type="predicted"/>
<feature type="signal peptide" evidence="1">
    <location>
        <begin position="1"/>
        <end position="45"/>
    </location>
</feature>
<keyword evidence="1" id="KW-0732">Signal</keyword>
<name>A0A2N8PDQ8_STRNR</name>
<evidence type="ECO:0000313" key="2">
    <source>
        <dbReference type="EMBL" id="PNE39157.1"/>
    </source>
</evidence>
<accession>A0A2N8PDQ8</accession>
<dbReference type="Proteomes" id="UP000236047">
    <property type="component" value="Unassembled WGS sequence"/>
</dbReference>
<evidence type="ECO:0008006" key="4">
    <source>
        <dbReference type="Google" id="ProtNLM"/>
    </source>
</evidence>
<dbReference type="EMBL" id="LJSN01000003">
    <property type="protein sequence ID" value="PNE39157.1"/>
    <property type="molecule type" value="Genomic_DNA"/>
</dbReference>
<sequence>MTVGHTTTMHRGKRIMRKISRSLAAAVTTLAVAGITVAGAVPATAAPAGAAAASSAQCDSIRAAIRQHAEAGDKYQALAKVEASKADPDQDKVAQYNAKAKAEYQAADAYQVKYAQQCS</sequence>
<comment type="caution">
    <text evidence="2">The sequence shown here is derived from an EMBL/GenBank/DDBJ whole genome shotgun (WGS) entry which is preliminary data.</text>
</comment>
<keyword evidence="3" id="KW-1185">Reference proteome</keyword>
<dbReference type="AlphaFoldDB" id="A0A2N8PDQ8"/>
<reference evidence="3" key="1">
    <citation type="submission" date="2015-09" db="EMBL/GenBank/DDBJ databases">
        <authorList>
            <person name="Graham D.E."/>
            <person name="Mahan K.M."/>
            <person name="Klingeman D.M."/>
            <person name="Fida T."/>
            <person name="Giannone R.J."/>
            <person name="Hettich R.L."/>
            <person name="Parry R.J."/>
            <person name="Spain J.C."/>
        </authorList>
    </citation>
    <scope>NUCLEOTIDE SEQUENCE [LARGE SCALE GENOMIC DNA]</scope>
    <source>
        <strain evidence="3">JCM 4701</strain>
    </source>
</reference>
<protein>
    <recommendedName>
        <fullName evidence="4">Secreted protein</fullName>
    </recommendedName>
</protein>
<feature type="chain" id="PRO_5014847706" description="Secreted protein" evidence="1">
    <location>
        <begin position="46"/>
        <end position="119"/>
    </location>
</feature>
<evidence type="ECO:0000313" key="3">
    <source>
        <dbReference type="Proteomes" id="UP000236047"/>
    </source>
</evidence>